<dbReference type="GO" id="GO:0051536">
    <property type="term" value="F:iron-sulfur cluster binding"/>
    <property type="evidence" value="ECO:0007669"/>
    <property type="project" value="UniProtKB-KW"/>
</dbReference>
<dbReference type="GO" id="GO:0003824">
    <property type="term" value="F:catalytic activity"/>
    <property type="evidence" value="ECO:0007669"/>
    <property type="project" value="InterPro"/>
</dbReference>
<proteinExistence type="predicted"/>
<dbReference type="InterPro" id="IPR006638">
    <property type="entry name" value="Elp3/MiaA/NifB-like_rSAM"/>
</dbReference>
<keyword evidence="2" id="KW-0479">Metal-binding</keyword>
<dbReference type="PROSITE" id="PS51918">
    <property type="entry name" value="RADICAL_SAM"/>
    <property type="match status" value="1"/>
</dbReference>
<dbReference type="InterPro" id="IPR010994">
    <property type="entry name" value="RuvA_2-like"/>
</dbReference>
<dbReference type="GO" id="GO:0046872">
    <property type="term" value="F:metal ion binding"/>
    <property type="evidence" value="ECO:0007669"/>
    <property type="project" value="UniProtKB-KW"/>
</dbReference>
<dbReference type="InterPro" id="IPR007197">
    <property type="entry name" value="rSAM"/>
</dbReference>
<protein>
    <submittedName>
        <fullName evidence="6">Helix-hairpin-helix motif protein</fullName>
    </submittedName>
</protein>
<evidence type="ECO:0000256" key="2">
    <source>
        <dbReference type="ARBA" id="ARBA00022723"/>
    </source>
</evidence>
<gene>
    <name evidence="6" type="ORF">MBCUT_08640</name>
</gene>
<dbReference type="EMBL" id="LWMW01000093">
    <property type="protein sequence ID" value="KZX16372.1"/>
    <property type="molecule type" value="Genomic_DNA"/>
</dbReference>
<dbReference type="AlphaFoldDB" id="A0A166E7Z7"/>
<dbReference type="InterPro" id="IPR051675">
    <property type="entry name" value="Endo/Exo/Phosphatase_dom_1"/>
</dbReference>
<reference evidence="6 7" key="1">
    <citation type="submission" date="2016-04" db="EMBL/GenBank/DDBJ databases">
        <title>Genome sequence of Methanobrevibacter cuticularis DSM 11139.</title>
        <authorList>
            <person name="Poehlein A."/>
            <person name="Seedorf H."/>
            <person name="Daniel R."/>
        </authorList>
    </citation>
    <scope>NUCLEOTIDE SEQUENCE [LARGE SCALE GENOMIC DNA]</scope>
    <source>
        <strain evidence="6 7">DSM 11139</strain>
    </source>
</reference>
<evidence type="ECO:0000313" key="7">
    <source>
        <dbReference type="Proteomes" id="UP000077275"/>
    </source>
</evidence>
<evidence type="ECO:0000256" key="4">
    <source>
        <dbReference type="ARBA" id="ARBA00023014"/>
    </source>
</evidence>
<dbReference type="PATRIC" id="fig|47311.3.peg.953"/>
<evidence type="ECO:0000256" key="1">
    <source>
        <dbReference type="ARBA" id="ARBA00022691"/>
    </source>
</evidence>
<keyword evidence="3" id="KW-0408">Iron</keyword>
<feature type="domain" description="Radical SAM core" evidence="5">
    <location>
        <begin position="58"/>
        <end position="293"/>
    </location>
</feature>
<dbReference type="SFLD" id="SFLDS00029">
    <property type="entry name" value="Radical_SAM"/>
    <property type="match status" value="1"/>
</dbReference>
<dbReference type="CDD" id="cd01335">
    <property type="entry name" value="Radical_SAM"/>
    <property type="match status" value="1"/>
</dbReference>
<dbReference type="SUPFAM" id="SSF102114">
    <property type="entry name" value="Radical SAM enzymes"/>
    <property type="match status" value="1"/>
</dbReference>
<dbReference type="PANTHER" id="PTHR21180">
    <property type="entry name" value="ENDONUCLEASE/EXONUCLEASE/PHOSPHATASE FAMILY DOMAIN-CONTAINING PROTEIN 1"/>
    <property type="match status" value="1"/>
</dbReference>
<keyword evidence="7" id="KW-1185">Reference proteome</keyword>
<dbReference type="Proteomes" id="UP000077275">
    <property type="component" value="Unassembled WGS sequence"/>
</dbReference>
<dbReference type="SMART" id="SM00729">
    <property type="entry name" value="Elp3"/>
    <property type="match status" value="1"/>
</dbReference>
<dbReference type="InterPro" id="IPR013785">
    <property type="entry name" value="Aldolase_TIM"/>
</dbReference>
<dbReference type="Gene3D" id="1.10.150.320">
    <property type="entry name" value="Photosystem II 12 kDa extrinsic protein"/>
    <property type="match status" value="1"/>
</dbReference>
<organism evidence="6 7">
    <name type="scientific">Methanobrevibacter cuticularis</name>
    <dbReference type="NCBI Taxonomy" id="47311"/>
    <lineage>
        <taxon>Archaea</taxon>
        <taxon>Methanobacteriati</taxon>
        <taxon>Methanobacteriota</taxon>
        <taxon>Methanomada group</taxon>
        <taxon>Methanobacteria</taxon>
        <taxon>Methanobacteriales</taxon>
        <taxon>Methanobacteriaceae</taxon>
        <taxon>Methanobrevibacter</taxon>
    </lineage>
</organism>
<dbReference type="Pfam" id="PF04055">
    <property type="entry name" value="Radical_SAM"/>
    <property type="match status" value="1"/>
</dbReference>
<accession>A0A166E7Z7</accession>
<evidence type="ECO:0000259" key="5">
    <source>
        <dbReference type="PROSITE" id="PS51918"/>
    </source>
</evidence>
<dbReference type="Pfam" id="PF12836">
    <property type="entry name" value="HHH_3"/>
    <property type="match status" value="1"/>
</dbReference>
<sequence length="385" mass="43822">MHPKINNILKHDIIPMNTLKKMQVLSDSAQYDLCDYVNHYKKSDTNLPGIYNATGANGCKIPLFKVLMTNKCVNDCKYCINQSKHDFNRLELSPEEIAKVFLNYYNNDYVNGLFLSSAISHDIESTMENIIDVTRILRKDYGYSDYIHLKIIPGASKDSIKRAMSLANRVSLNIESATSDGLSELSSTKDYNKDILKRLDWINSISKKDSSLICSSQTTQMLVGANDETDSEILHRIKALYKKVDLRRSYFSSFSPIEGTDLENREECNKERTSKLYHADALLNQYKFDLNELVFENDGYLSVEEDPKYLAALQKDIFPLEVNSASFHDLLRVPGIGPISAKKIIAIRKKQPFKKLEDLKKLGVIADRAEPFVKLKGSYQSSLNI</sequence>
<comment type="caution">
    <text evidence="6">The sequence shown here is derived from an EMBL/GenBank/DDBJ whole genome shotgun (WGS) entry which is preliminary data.</text>
</comment>
<dbReference type="PANTHER" id="PTHR21180:SF9">
    <property type="entry name" value="TYPE II SECRETION SYSTEM PROTEIN K"/>
    <property type="match status" value="1"/>
</dbReference>
<dbReference type="SUPFAM" id="SSF47781">
    <property type="entry name" value="RuvA domain 2-like"/>
    <property type="match status" value="1"/>
</dbReference>
<name>A0A166E7Z7_9EURY</name>
<dbReference type="Gene3D" id="3.20.20.70">
    <property type="entry name" value="Aldolase class I"/>
    <property type="match status" value="1"/>
</dbReference>
<dbReference type="InterPro" id="IPR023874">
    <property type="entry name" value="DNA_rSAM_put"/>
</dbReference>
<dbReference type="InterPro" id="IPR058240">
    <property type="entry name" value="rSAM_sf"/>
</dbReference>
<keyword evidence="1" id="KW-0949">S-adenosyl-L-methionine</keyword>
<evidence type="ECO:0000256" key="3">
    <source>
        <dbReference type="ARBA" id="ARBA00023004"/>
    </source>
</evidence>
<evidence type="ECO:0000313" key="6">
    <source>
        <dbReference type="EMBL" id="KZX16372.1"/>
    </source>
</evidence>
<dbReference type="SFLD" id="SFLDG01102">
    <property type="entry name" value="Uncharacterised_Radical_SAM_Su"/>
    <property type="match status" value="1"/>
</dbReference>
<keyword evidence="4" id="KW-0411">Iron-sulfur</keyword>